<dbReference type="Gene3D" id="1.10.530.10">
    <property type="match status" value="1"/>
</dbReference>
<dbReference type="Proteomes" id="UP000007347">
    <property type="component" value="Chromosome"/>
</dbReference>
<dbReference type="RefSeq" id="WP_014955607.1">
    <property type="nucleotide sequence ID" value="NC_018645.1"/>
</dbReference>
<sequence length="287" mass="32075">MMKNVLNYLIIFFLAICGAGYANEDPWFQLQEKFHARDIESVSKPVSPASSESIPESIPEPVSESIPEPVSGQVSDLILDDDDPWKKLRAVFLPFSAEEEKQAPVDPLAAKTMAQKISLRLDQYEVHIEKAAQIFDIPKAIIQAVIMAESGGDSLAKAGTTSAKGLMQTIDSTFKMAKKALEKQGIYIPDTPFDPGASIMAGSWYLDRMYKKALTDQKMKIAARQDISSWRYPLEYYYAGPGNGAKPKNKIFVFSNGTKRIIDKRAYSKKIQTWAKILEEKQTIIVK</sequence>
<evidence type="ECO:0000313" key="5">
    <source>
        <dbReference type="Proteomes" id="UP000007347"/>
    </source>
</evidence>
<feature type="region of interest" description="Disordered" evidence="2">
    <location>
        <begin position="45"/>
        <end position="69"/>
    </location>
</feature>
<proteinExistence type="inferred from homology"/>
<accession>K0N264</accession>
<dbReference type="PATRIC" id="fig|651182.5.peg.96"/>
<dbReference type="Pfam" id="PF01464">
    <property type="entry name" value="SLT"/>
    <property type="match status" value="1"/>
</dbReference>
<dbReference type="PANTHER" id="PTHR37423:SF2">
    <property type="entry name" value="MEMBRANE-BOUND LYTIC MUREIN TRANSGLYCOSYLASE C"/>
    <property type="match status" value="1"/>
</dbReference>
<dbReference type="STRING" id="651182.TOL2_C00790"/>
<evidence type="ECO:0000259" key="3">
    <source>
        <dbReference type="Pfam" id="PF01464"/>
    </source>
</evidence>
<gene>
    <name evidence="4" type="ordered locus">TOL2_C00790</name>
</gene>
<comment type="similarity">
    <text evidence="1">Belongs to the transglycosylase Slt family.</text>
</comment>
<dbReference type="InterPro" id="IPR008258">
    <property type="entry name" value="Transglycosylase_SLT_dom_1"/>
</dbReference>
<name>K0N264_DESTT</name>
<reference evidence="4 5" key="1">
    <citation type="journal article" date="2013" name="Environ. Microbiol.">
        <title>Complete genome, catabolic sub-proteomes and key-metabolites of Desulfobacula toluolica Tol2, a marine, aromatic compound-degrading, sulfate-reducing bacterium.</title>
        <authorList>
            <person name="Wohlbrand L."/>
            <person name="Jacob J.H."/>
            <person name="Kube M."/>
            <person name="Mussmann M."/>
            <person name="Jarling R."/>
            <person name="Beck A."/>
            <person name="Amann R."/>
            <person name="Wilkes H."/>
            <person name="Reinhardt R."/>
            <person name="Rabus R."/>
        </authorList>
    </citation>
    <scope>NUCLEOTIDE SEQUENCE [LARGE SCALE GENOMIC DNA]</scope>
    <source>
        <strain evidence="5">DSM 7467 / Tol2</strain>
    </source>
</reference>
<dbReference type="KEGG" id="dto:TOL2_C00790"/>
<dbReference type="OrthoDB" id="9815002at2"/>
<dbReference type="AlphaFoldDB" id="K0N264"/>
<dbReference type="CDD" id="cd00254">
    <property type="entry name" value="LT-like"/>
    <property type="match status" value="1"/>
</dbReference>
<dbReference type="InterPro" id="IPR023346">
    <property type="entry name" value="Lysozyme-like_dom_sf"/>
</dbReference>
<organism evidence="4 5">
    <name type="scientific">Desulfobacula toluolica (strain DSM 7467 / Tol2)</name>
    <dbReference type="NCBI Taxonomy" id="651182"/>
    <lineage>
        <taxon>Bacteria</taxon>
        <taxon>Pseudomonadati</taxon>
        <taxon>Thermodesulfobacteriota</taxon>
        <taxon>Desulfobacteria</taxon>
        <taxon>Desulfobacterales</taxon>
        <taxon>Desulfobacteraceae</taxon>
        <taxon>Desulfobacula</taxon>
    </lineage>
</organism>
<dbReference type="HOGENOM" id="CLU_968854_0_0_7"/>
<feature type="domain" description="Transglycosylase SLT" evidence="3">
    <location>
        <begin position="128"/>
        <end position="242"/>
    </location>
</feature>
<dbReference type="EMBL" id="FO203503">
    <property type="protein sequence ID" value="CCK78249.1"/>
    <property type="molecule type" value="Genomic_DNA"/>
</dbReference>
<protein>
    <submittedName>
        <fullName evidence="4">Uncharacterized protein related to lytic transglycosylase</fullName>
    </submittedName>
</protein>
<keyword evidence="5" id="KW-1185">Reference proteome</keyword>
<evidence type="ECO:0000256" key="1">
    <source>
        <dbReference type="ARBA" id="ARBA00007734"/>
    </source>
</evidence>
<dbReference type="PANTHER" id="PTHR37423">
    <property type="entry name" value="SOLUBLE LYTIC MUREIN TRANSGLYCOSYLASE-RELATED"/>
    <property type="match status" value="1"/>
</dbReference>
<evidence type="ECO:0000313" key="4">
    <source>
        <dbReference type="EMBL" id="CCK78249.1"/>
    </source>
</evidence>
<evidence type="ECO:0000256" key="2">
    <source>
        <dbReference type="SAM" id="MobiDB-lite"/>
    </source>
</evidence>
<dbReference type="SUPFAM" id="SSF53955">
    <property type="entry name" value="Lysozyme-like"/>
    <property type="match status" value="1"/>
</dbReference>